<dbReference type="Pfam" id="PF00011">
    <property type="entry name" value="HSP20"/>
    <property type="match status" value="1"/>
</dbReference>
<feature type="signal peptide" evidence="4">
    <location>
        <begin position="1"/>
        <end position="17"/>
    </location>
</feature>
<organism evidence="5 6">
    <name type="scientific">Bacteriovorax stolpii</name>
    <name type="common">Bdellovibrio stolpii</name>
    <dbReference type="NCBI Taxonomy" id="960"/>
    <lineage>
        <taxon>Bacteria</taxon>
        <taxon>Pseudomonadati</taxon>
        <taxon>Bdellovibrionota</taxon>
        <taxon>Bacteriovoracia</taxon>
        <taxon>Bacteriovoracales</taxon>
        <taxon>Bacteriovoracaceae</taxon>
        <taxon>Bacteriovorax</taxon>
    </lineage>
</organism>
<evidence type="ECO:0000256" key="4">
    <source>
        <dbReference type="SAM" id="SignalP"/>
    </source>
</evidence>
<dbReference type="SUPFAM" id="SSF49764">
    <property type="entry name" value="HSP20-like chaperones"/>
    <property type="match status" value="1"/>
</dbReference>
<dbReference type="PROSITE" id="PS01031">
    <property type="entry name" value="SHSP"/>
    <property type="match status" value="1"/>
</dbReference>
<dbReference type="Proteomes" id="UP000235584">
    <property type="component" value="Chromosome"/>
</dbReference>
<dbReference type="RefSeq" id="WP_102243800.1">
    <property type="nucleotide sequence ID" value="NZ_CP025704.1"/>
</dbReference>
<comment type="similarity">
    <text evidence="1 2">Belongs to the small heat shock protein (HSP20) family.</text>
</comment>
<evidence type="ECO:0000313" key="6">
    <source>
        <dbReference type="Proteomes" id="UP000235584"/>
    </source>
</evidence>
<evidence type="ECO:0000256" key="1">
    <source>
        <dbReference type="PROSITE-ProRule" id="PRU00285"/>
    </source>
</evidence>
<feature type="compositionally biased region" description="Low complexity" evidence="3">
    <location>
        <begin position="171"/>
        <end position="182"/>
    </location>
</feature>
<feature type="region of interest" description="Disordered" evidence="3">
    <location>
        <begin position="123"/>
        <end position="154"/>
    </location>
</feature>
<proteinExistence type="inferred from homology"/>
<gene>
    <name evidence="5" type="ORF">C0V70_10400</name>
</gene>
<feature type="region of interest" description="Disordered" evidence="3">
    <location>
        <begin position="170"/>
        <end position="207"/>
    </location>
</feature>
<name>A0A2K9NSL4_BACTC</name>
<sequence>MKKWILLCALMSANAFAQTSADDQFQRQIDEIMKAREEMLKSLMDDSNMGEFENRMREMMKRFAGPDFDMSDFESPVIGQYDWVVTDTQKILKLKVQQAKDHPLDIKIEQGMIKIKGDVVATQGTGKNKSTRKTSFERSFSLPDDVDQTNPEFENKDGEVLIKFKRLAIGKSSSKSSSPTSKVKVKGEEAPKNDRVPVTPANDDLKI</sequence>
<dbReference type="InterPro" id="IPR008978">
    <property type="entry name" value="HSP20-like_chaperone"/>
</dbReference>
<dbReference type="OrthoDB" id="9792695at2"/>
<feature type="chain" id="PRO_5043724973" evidence="4">
    <location>
        <begin position="18"/>
        <end position="207"/>
    </location>
</feature>
<evidence type="ECO:0000313" key="5">
    <source>
        <dbReference type="EMBL" id="AUN98509.1"/>
    </source>
</evidence>
<dbReference type="KEGG" id="bsto:C0V70_10400"/>
<reference evidence="5 6" key="1">
    <citation type="submission" date="2018-01" db="EMBL/GenBank/DDBJ databases">
        <title>Complete genome sequence of Bacteriovorax stolpii DSM12778.</title>
        <authorList>
            <person name="Tang B."/>
            <person name="Chang J."/>
        </authorList>
    </citation>
    <scope>NUCLEOTIDE SEQUENCE [LARGE SCALE GENOMIC DNA]</scope>
    <source>
        <strain evidence="5 6">DSM 12778</strain>
    </source>
</reference>
<evidence type="ECO:0000256" key="3">
    <source>
        <dbReference type="SAM" id="MobiDB-lite"/>
    </source>
</evidence>
<dbReference type="EMBL" id="CP025704">
    <property type="protein sequence ID" value="AUN98509.1"/>
    <property type="molecule type" value="Genomic_DNA"/>
</dbReference>
<dbReference type="AlphaFoldDB" id="A0A2K9NSL4"/>
<keyword evidence="6" id="KW-1185">Reference proteome</keyword>
<evidence type="ECO:0000256" key="2">
    <source>
        <dbReference type="RuleBase" id="RU003616"/>
    </source>
</evidence>
<keyword evidence="4" id="KW-0732">Signal</keyword>
<dbReference type="CDD" id="cd06464">
    <property type="entry name" value="ACD_sHsps-like"/>
    <property type="match status" value="1"/>
</dbReference>
<dbReference type="Gene3D" id="2.60.40.790">
    <property type="match status" value="1"/>
</dbReference>
<feature type="compositionally biased region" description="Basic and acidic residues" evidence="3">
    <location>
        <begin position="185"/>
        <end position="195"/>
    </location>
</feature>
<dbReference type="InterPro" id="IPR002068">
    <property type="entry name" value="A-crystallin/Hsp20_dom"/>
</dbReference>
<accession>A0A2K9NSL4</accession>
<protein>
    <submittedName>
        <fullName evidence="5">Uncharacterized protein</fullName>
    </submittedName>
</protein>